<sequence length="102" mass="11812">MNRWLLALEITLGAAGSAAAQEACLRPLPPEEVRPPTDDREFRDFLNQEYQTYLLAMQEYLNCLGREHESATKEVNEIMARWMLWFGDDARIRSDSREPAQP</sequence>
<comment type="caution">
    <text evidence="1">The sequence shown here is derived from an EMBL/GenBank/DDBJ whole genome shotgun (WGS) entry which is preliminary data.</text>
</comment>
<dbReference type="AlphaFoldDB" id="A0A840SUX9"/>
<protein>
    <submittedName>
        <fullName evidence="1">Uncharacterized protein</fullName>
    </submittedName>
</protein>
<proteinExistence type="predicted"/>
<organism evidence="1 2">
    <name type="scientific">Amaricoccus macauensis</name>
    <dbReference type="NCBI Taxonomy" id="57001"/>
    <lineage>
        <taxon>Bacteria</taxon>
        <taxon>Pseudomonadati</taxon>
        <taxon>Pseudomonadota</taxon>
        <taxon>Alphaproteobacteria</taxon>
        <taxon>Rhodobacterales</taxon>
        <taxon>Paracoccaceae</taxon>
        <taxon>Amaricoccus</taxon>
    </lineage>
</organism>
<keyword evidence="2" id="KW-1185">Reference proteome</keyword>
<reference evidence="1 2" key="1">
    <citation type="submission" date="2020-08" db="EMBL/GenBank/DDBJ databases">
        <title>Genomic Encyclopedia of Type Strains, Phase IV (KMG-IV): sequencing the most valuable type-strain genomes for metagenomic binning, comparative biology and taxonomic classification.</title>
        <authorList>
            <person name="Goeker M."/>
        </authorList>
    </citation>
    <scope>NUCLEOTIDE SEQUENCE [LARGE SCALE GENOMIC DNA]</scope>
    <source>
        <strain evidence="1 2">DSM 101730</strain>
    </source>
</reference>
<gene>
    <name evidence="1" type="ORF">HNP73_004541</name>
</gene>
<evidence type="ECO:0000313" key="2">
    <source>
        <dbReference type="Proteomes" id="UP000549457"/>
    </source>
</evidence>
<dbReference type="RefSeq" id="WP_184155494.1">
    <property type="nucleotide sequence ID" value="NZ_JACHFM010000010.1"/>
</dbReference>
<name>A0A840SUX9_9RHOB</name>
<dbReference type="Proteomes" id="UP000549457">
    <property type="component" value="Unassembled WGS sequence"/>
</dbReference>
<dbReference type="EMBL" id="JACHFM010000010">
    <property type="protein sequence ID" value="MBB5224570.1"/>
    <property type="molecule type" value="Genomic_DNA"/>
</dbReference>
<accession>A0A840SUX9</accession>
<evidence type="ECO:0000313" key="1">
    <source>
        <dbReference type="EMBL" id="MBB5224570.1"/>
    </source>
</evidence>